<dbReference type="Proteomes" id="UP000494261">
    <property type="component" value="Unassembled WGS sequence"/>
</dbReference>
<evidence type="ECO:0000313" key="1">
    <source>
        <dbReference type="EMBL" id="VWB23216.1"/>
    </source>
</evidence>
<sequence length="35" mass="4245">MKRWFEAMLATLSAKSDTTKAIRYALKRWPSFIYY</sequence>
<dbReference type="AlphaFoldDB" id="A0A6P2I1V2"/>
<reference evidence="1 2" key="1">
    <citation type="submission" date="2019-09" db="EMBL/GenBank/DDBJ databases">
        <authorList>
            <person name="Depoorter E."/>
        </authorList>
    </citation>
    <scope>NUCLEOTIDE SEQUENCE [LARGE SCALE GENOMIC DNA]</scope>
    <source>
        <strain evidence="1">LMG 13014</strain>
    </source>
</reference>
<gene>
    <name evidence="1" type="ORF">BLA13014_00806</name>
</gene>
<protein>
    <submittedName>
        <fullName evidence="1">Putative transposase</fullName>
    </submittedName>
</protein>
<evidence type="ECO:0000313" key="2">
    <source>
        <dbReference type="Proteomes" id="UP000494261"/>
    </source>
</evidence>
<accession>A0A6P2I1V2</accession>
<organism evidence="1 2">
    <name type="scientific">Burkholderia aenigmatica</name>
    <dbReference type="NCBI Taxonomy" id="2015348"/>
    <lineage>
        <taxon>Bacteria</taxon>
        <taxon>Pseudomonadati</taxon>
        <taxon>Pseudomonadota</taxon>
        <taxon>Betaproteobacteria</taxon>
        <taxon>Burkholderiales</taxon>
        <taxon>Burkholderiaceae</taxon>
        <taxon>Burkholderia</taxon>
        <taxon>Burkholderia cepacia complex</taxon>
    </lineage>
</organism>
<proteinExistence type="predicted"/>
<name>A0A6P2I1V2_9BURK</name>
<dbReference type="EMBL" id="CABVQC010000004">
    <property type="protein sequence ID" value="VWB23216.1"/>
    <property type="molecule type" value="Genomic_DNA"/>
</dbReference>